<name>A0A8D4VTR0_9GAMM</name>
<evidence type="ECO:0000313" key="1">
    <source>
        <dbReference type="EMBL" id="BBL72145.1"/>
    </source>
</evidence>
<accession>A0A8D4VTR0</accession>
<reference evidence="1" key="1">
    <citation type="submission" date="2019-06" db="EMBL/GenBank/DDBJ databases">
        <title>Complete genome sequence of Methylogaea oryzae strain JCM16910.</title>
        <authorList>
            <person name="Asakawa S."/>
        </authorList>
    </citation>
    <scope>NUCLEOTIDE SEQUENCE</scope>
    <source>
        <strain evidence="1">E10</strain>
    </source>
</reference>
<organism evidence="1 2">
    <name type="scientific">Methylogaea oryzae</name>
    <dbReference type="NCBI Taxonomy" id="1295382"/>
    <lineage>
        <taxon>Bacteria</taxon>
        <taxon>Pseudomonadati</taxon>
        <taxon>Pseudomonadota</taxon>
        <taxon>Gammaproteobacteria</taxon>
        <taxon>Methylococcales</taxon>
        <taxon>Methylococcaceae</taxon>
        <taxon>Methylogaea</taxon>
    </lineage>
</organism>
<dbReference type="EMBL" id="AP019782">
    <property type="protein sequence ID" value="BBL72145.1"/>
    <property type="molecule type" value="Genomic_DNA"/>
</dbReference>
<proteinExistence type="predicted"/>
<keyword evidence="2" id="KW-1185">Reference proteome</keyword>
<dbReference type="Proteomes" id="UP000824988">
    <property type="component" value="Chromosome"/>
</dbReference>
<gene>
    <name evidence="1" type="ORF">MoryE10_27510</name>
</gene>
<dbReference type="KEGG" id="moz:MoryE10_27510"/>
<sequence>MKKMTVAQAERNAAVFLLPPRATEAERAEELAEATKLMRTATEKLVRAGRDDLALAAQLVAIKSNDSG</sequence>
<dbReference type="RefSeq" id="WP_054773863.1">
    <property type="nucleotide sequence ID" value="NZ_AP019782.1"/>
</dbReference>
<dbReference type="AlphaFoldDB" id="A0A8D4VTR0"/>
<evidence type="ECO:0000313" key="2">
    <source>
        <dbReference type="Proteomes" id="UP000824988"/>
    </source>
</evidence>
<protein>
    <submittedName>
        <fullName evidence="1">Uncharacterized protein</fullName>
    </submittedName>
</protein>